<dbReference type="Proteomes" id="UP001205998">
    <property type="component" value="Unassembled WGS sequence"/>
</dbReference>
<feature type="domain" description="TGF-beta propeptide" evidence="3">
    <location>
        <begin position="1"/>
        <end position="44"/>
    </location>
</feature>
<comment type="caution">
    <text evidence="4">The sequence shown here is derived from an EMBL/GenBank/DDBJ whole genome shotgun (WGS) entry which is preliminary data.</text>
</comment>
<evidence type="ECO:0000256" key="1">
    <source>
        <dbReference type="SAM" id="MobiDB-lite"/>
    </source>
</evidence>
<dbReference type="AlphaFoldDB" id="A0AAD5AHG6"/>
<evidence type="ECO:0000313" key="4">
    <source>
        <dbReference type="EMBL" id="KAI5616231.1"/>
    </source>
</evidence>
<protein>
    <submittedName>
        <fullName evidence="4">Bone morphogenetic protein 6 isoform X1</fullName>
    </submittedName>
</protein>
<reference evidence="4" key="1">
    <citation type="submission" date="2018-07" db="EMBL/GenBank/DDBJ databases">
        <title>Comparative genomics of catfishes provides insights into carnivory and benthic adaptation.</title>
        <authorList>
            <person name="Zhang Y."/>
            <person name="Wang D."/>
            <person name="Peng Z."/>
            <person name="Zheng S."/>
            <person name="Shao F."/>
            <person name="Tao W."/>
        </authorList>
    </citation>
    <scope>NUCLEOTIDE SEQUENCE</scope>
    <source>
        <strain evidence="4">Chongqing</strain>
    </source>
</reference>
<feature type="transmembrane region" description="Helical" evidence="2">
    <location>
        <begin position="95"/>
        <end position="114"/>
    </location>
</feature>
<keyword evidence="2" id="KW-0812">Transmembrane</keyword>
<keyword evidence="2" id="KW-1133">Transmembrane helix</keyword>
<proteinExistence type="predicted"/>
<dbReference type="Pfam" id="PF00688">
    <property type="entry name" value="TGFb_propeptide"/>
    <property type="match status" value="1"/>
</dbReference>
<evidence type="ECO:0000256" key="2">
    <source>
        <dbReference type="SAM" id="Phobius"/>
    </source>
</evidence>
<keyword evidence="2" id="KW-0472">Membrane</keyword>
<name>A0AAD5AHG6_SILAS</name>
<feature type="region of interest" description="Disordered" evidence="1">
    <location>
        <begin position="55"/>
        <end position="79"/>
    </location>
</feature>
<dbReference type="EMBL" id="MU551744">
    <property type="protein sequence ID" value="KAI5616231.1"/>
    <property type="molecule type" value="Genomic_DNA"/>
</dbReference>
<evidence type="ECO:0000259" key="3">
    <source>
        <dbReference type="Pfam" id="PF00688"/>
    </source>
</evidence>
<dbReference type="InterPro" id="IPR001111">
    <property type="entry name" value="TGF-b_propeptide"/>
</dbReference>
<feature type="compositionally biased region" description="Polar residues" evidence="1">
    <location>
        <begin position="62"/>
        <end position="73"/>
    </location>
</feature>
<keyword evidence="5" id="KW-1185">Reference proteome</keyword>
<gene>
    <name evidence="4" type="ORF">C0J50_24174</name>
</gene>
<accession>A0AAD5AHG6</accession>
<sequence length="126" mass="14488">MNPHHNLGLQISVQTNIGENINPKDAGLVSQGGPLEKQPFMVAFFKVKELHIRTPRSVGKPRQQSRNRSTYPQEAQKGPGQTGWFHNLLLLGENLQIFFFLQIAVMLILSMFELKRYYIFDMLSFI</sequence>
<organism evidence="4 5">
    <name type="scientific">Silurus asotus</name>
    <name type="common">Amur catfish</name>
    <name type="synonym">Parasilurus asotus</name>
    <dbReference type="NCBI Taxonomy" id="30991"/>
    <lineage>
        <taxon>Eukaryota</taxon>
        <taxon>Metazoa</taxon>
        <taxon>Chordata</taxon>
        <taxon>Craniata</taxon>
        <taxon>Vertebrata</taxon>
        <taxon>Euteleostomi</taxon>
        <taxon>Actinopterygii</taxon>
        <taxon>Neopterygii</taxon>
        <taxon>Teleostei</taxon>
        <taxon>Ostariophysi</taxon>
        <taxon>Siluriformes</taxon>
        <taxon>Siluridae</taxon>
        <taxon>Silurus</taxon>
    </lineage>
</organism>
<evidence type="ECO:0000313" key="5">
    <source>
        <dbReference type="Proteomes" id="UP001205998"/>
    </source>
</evidence>